<organism evidence="1">
    <name type="scientific">hydrothermal vent metagenome</name>
    <dbReference type="NCBI Taxonomy" id="652676"/>
    <lineage>
        <taxon>unclassified sequences</taxon>
        <taxon>metagenomes</taxon>
        <taxon>ecological metagenomes</taxon>
    </lineage>
</organism>
<proteinExistence type="predicted"/>
<sequence>MIWDAKGAQEQIAKAIKEGNPNIHKKLAKEGLIGCAHPIRTH</sequence>
<dbReference type="AlphaFoldDB" id="A0A1W1EB04"/>
<name>A0A1W1EB04_9ZZZZ</name>
<gene>
    <name evidence="1" type="ORF">MNB_SV-4-142</name>
</gene>
<evidence type="ECO:0000313" key="1">
    <source>
        <dbReference type="EMBL" id="SFV91090.1"/>
    </source>
</evidence>
<accession>A0A1W1EB04</accession>
<dbReference type="EMBL" id="FPIB01000028">
    <property type="protein sequence ID" value="SFV91090.1"/>
    <property type="molecule type" value="Genomic_DNA"/>
</dbReference>
<reference evidence="1" key="1">
    <citation type="submission" date="2016-10" db="EMBL/GenBank/DDBJ databases">
        <authorList>
            <person name="de Groot N.N."/>
        </authorList>
    </citation>
    <scope>NUCLEOTIDE SEQUENCE</scope>
</reference>
<protein>
    <submittedName>
        <fullName evidence="1">Uncharacterized protein</fullName>
    </submittedName>
</protein>